<gene>
    <name evidence="1" type="ORF">M9458_048963</name>
</gene>
<dbReference type="EMBL" id="JAMKFB020000025">
    <property type="protein sequence ID" value="KAL0154700.1"/>
    <property type="molecule type" value="Genomic_DNA"/>
</dbReference>
<feature type="non-terminal residue" evidence="1">
    <location>
        <position position="1"/>
    </location>
</feature>
<protein>
    <submittedName>
        <fullName evidence="1">Uncharacterized protein</fullName>
    </submittedName>
</protein>
<proteinExistence type="predicted"/>
<evidence type="ECO:0000313" key="1">
    <source>
        <dbReference type="EMBL" id="KAL0154700.1"/>
    </source>
</evidence>
<dbReference type="AlphaFoldDB" id="A0ABD0MXK2"/>
<dbReference type="Proteomes" id="UP001529510">
    <property type="component" value="Unassembled WGS sequence"/>
</dbReference>
<organism evidence="1 2">
    <name type="scientific">Cirrhinus mrigala</name>
    <name type="common">Mrigala</name>
    <dbReference type="NCBI Taxonomy" id="683832"/>
    <lineage>
        <taxon>Eukaryota</taxon>
        <taxon>Metazoa</taxon>
        <taxon>Chordata</taxon>
        <taxon>Craniata</taxon>
        <taxon>Vertebrata</taxon>
        <taxon>Euteleostomi</taxon>
        <taxon>Actinopterygii</taxon>
        <taxon>Neopterygii</taxon>
        <taxon>Teleostei</taxon>
        <taxon>Ostariophysi</taxon>
        <taxon>Cypriniformes</taxon>
        <taxon>Cyprinidae</taxon>
        <taxon>Labeoninae</taxon>
        <taxon>Labeonini</taxon>
        <taxon>Cirrhinus</taxon>
    </lineage>
</organism>
<evidence type="ECO:0000313" key="2">
    <source>
        <dbReference type="Proteomes" id="UP001529510"/>
    </source>
</evidence>
<sequence length="62" mass="6595">GHGGVELSTYCEGYFLQNMAGLLEREAFRTLILGLPSGRAGNNISTQATLTASDFSCVKAKE</sequence>
<reference evidence="1 2" key="1">
    <citation type="submission" date="2024-05" db="EMBL/GenBank/DDBJ databases">
        <title>Genome sequencing and assembly of Indian major carp, Cirrhinus mrigala (Hamilton, 1822).</title>
        <authorList>
            <person name="Mohindra V."/>
            <person name="Chowdhury L.M."/>
            <person name="Lal K."/>
            <person name="Jena J.K."/>
        </authorList>
    </citation>
    <scope>NUCLEOTIDE SEQUENCE [LARGE SCALE GENOMIC DNA]</scope>
    <source>
        <strain evidence="1">CM1030</strain>
        <tissue evidence="1">Blood</tissue>
    </source>
</reference>
<keyword evidence="2" id="KW-1185">Reference proteome</keyword>
<accession>A0ABD0MXK2</accession>
<comment type="caution">
    <text evidence="1">The sequence shown here is derived from an EMBL/GenBank/DDBJ whole genome shotgun (WGS) entry which is preliminary data.</text>
</comment>
<name>A0ABD0MXK2_CIRMR</name>